<accession>A0A653C9B4</accession>
<proteinExistence type="predicted"/>
<evidence type="ECO:0000313" key="1">
    <source>
        <dbReference type="EMBL" id="VEN44508.1"/>
    </source>
</evidence>
<dbReference type="OrthoDB" id="10470217at2759"/>
<reference evidence="1 2" key="1">
    <citation type="submission" date="2019-01" db="EMBL/GenBank/DDBJ databases">
        <authorList>
            <person name="Sayadi A."/>
        </authorList>
    </citation>
    <scope>NUCLEOTIDE SEQUENCE [LARGE SCALE GENOMIC DNA]</scope>
</reference>
<dbReference type="Proteomes" id="UP000410492">
    <property type="component" value="Unassembled WGS sequence"/>
</dbReference>
<sequence>HIVAQLRATVLCNSTFNANPLTYSQLSCNRTMASQEQRGQRQAVNINGINFHVPNKSTWQERLAGVRKSEKRTGATA</sequence>
<gene>
    <name evidence="1" type="ORF">CALMAC_LOCUS7270</name>
</gene>
<protein>
    <submittedName>
        <fullName evidence="1">Uncharacterized protein</fullName>
    </submittedName>
</protein>
<feature type="non-terminal residue" evidence="1">
    <location>
        <position position="1"/>
    </location>
</feature>
<keyword evidence="2" id="KW-1185">Reference proteome</keyword>
<evidence type="ECO:0000313" key="2">
    <source>
        <dbReference type="Proteomes" id="UP000410492"/>
    </source>
</evidence>
<dbReference type="EMBL" id="CAACVG010007260">
    <property type="protein sequence ID" value="VEN44508.1"/>
    <property type="molecule type" value="Genomic_DNA"/>
</dbReference>
<name>A0A653C9B4_CALMS</name>
<organism evidence="1 2">
    <name type="scientific">Callosobruchus maculatus</name>
    <name type="common">Southern cowpea weevil</name>
    <name type="synonym">Pulse bruchid</name>
    <dbReference type="NCBI Taxonomy" id="64391"/>
    <lineage>
        <taxon>Eukaryota</taxon>
        <taxon>Metazoa</taxon>
        <taxon>Ecdysozoa</taxon>
        <taxon>Arthropoda</taxon>
        <taxon>Hexapoda</taxon>
        <taxon>Insecta</taxon>
        <taxon>Pterygota</taxon>
        <taxon>Neoptera</taxon>
        <taxon>Endopterygota</taxon>
        <taxon>Coleoptera</taxon>
        <taxon>Polyphaga</taxon>
        <taxon>Cucujiformia</taxon>
        <taxon>Chrysomeloidea</taxon>
        <taxon>Chrysomelidae</taxon>
        <taxon>Bruchinae</taxon>
        <taxon>Bruchini</taxon>
        <taxon>Callosobruchus</taxon>
    </lineage>
</organism>
<dbReference type="AlphaFoldDB" id="A0A653C9B4"/>